<feature type="region of interest" description="Disordered" evidence="1">
    <location>
        <begin position="141"/>
        <end position="209"/>
    </location>
</feature>
<dbReference type="EMBL" id="JBEYXV010000003">
    <property type="protein sequence ID" value="MEU6820415.1"/>
    <property type="molecule type" value="Genomic_DNA"/>
</dbReference>
<evidence type="ECO:0000256" key="1">
    <source>
        <dbReference type="SAM" id="MobiDB-lite"/>
    </source>
</evidence>
<dbReference type="RefSeq" id="WP_359345916.1">
    <property type="nucleotide sequence ID" value="NZ_JBEYXV010000003.1"/>
</dbReference>
<feature type="compositionally biased region" description="Pro residues" evidence="1">
    <location>
        <begin position="197"/>
        <end position="209"/>
    </location>
</feature>
<dbReference type="Proteomes" id="UP001551176">
    <property type="component" value="Unassembled WGS sequence"/>
</dbReference>
<evidence type="ECO:0000313" key="4">
    <source>
        <dbReference type="Proteomes" id="UP001551176"/>
    </source>
</evidence>
<feature type="transmembrane region" description="Helical" evidence="2">
    <location>
        <begin position="53"/>
        <end position="71"/>
    </location>
</feature>
<gene>
    <name evidence="3" type="ORF">ABZ921_07285</name>
</gene>
<reference evidence="3 4" key="1">
    <citation type="submission" date="2024-06" db="EMBL/GenBank/DDBJ databases">
        <title>The Natural Products Discovery Center: Release of the First 8490 Sequenced Strains for Exploring Actinobacteria Biosynthetic Diversity.</title>
        <authorList>
            <person name="Kalkreuter E."/>
            <person name="Kautsar S.A."/>
            <person name="Yang D."/>
            <person name="Bader C.D."/>
            <person name="Teijaro C.N."/>
            <person name="Fluegel L."/>
            <person name="Davis C.M."/>
            <person name="Simpson J.R."/>
            <person name="Lauterbach L."/>
            <person name="Steele A.D."/>
            <person name="Gui C."/>
            <person name="Meng S."/>
            <person name="Li G."/>
            <person name="Viehrig K."/>
            <person name="Ye F."/>
            <person name="Su P."/>
            <person name="Kiefer A.F."/>
            <person name="Nichols A."/>
            <person name="Cepeda A.J."/>
            <person name="Yan W."/>
            <person name="Fan B."/>
            <person name="Jiang Y."/>
            <person name="Adhikari A."/>
            <person name="Zheng C.-J."/>
            <person name="Schuster L."/>
            <person name="Cowan T.M."/>
            <person name="Smanski M.J."/>
            <person name="Chevrette M.G."/>
            <person name="De Carvalho L.P.S."/>
            <person name="Shen B."/>
        </authorList>
    </citation>
    <scope>NUCLEOTIDE SEQUENCE [LARGE SCALE GENOMIC DNA]</scope>
    <source>
        <strain evidence="3 4">NPDC046838</strain>
    </source>
</reference>
<feature type="transmembrane region" description="Helical" evidence="2">
    <location>
        <begin position="117"/>
        <end position="137"/>
    </location>
</feature>
<keyword evidence="2" id="KW-0812">Transmembrane</keyword>
<protein>
    <submittedName>
        <fullName evidence="3">Uncharacterized protein</fullName>
    </submittedName>
</protein>
<name>A0ABV3BIS4_9ACTN</name>
<accession>A0ABV3BIS4</accession>
<keyword evidence="2" id="KW-1133">Transmembrane helix</keyword>
<organism evidence="3 4">
    <name type="scientific">Streptomyces atriruber</name>
    <dbReference type="NCBI Taxonomy" id="545121"/>
    <lineage>
        <taxon>Bacteria</taxon>
        <taxon>Bacillati</taxon>
        <taxon>Actinomycetota</taxon>
        <taxon>Actinomycetes</taxon>
        <taxon>Kitasatosporales</taxon>
        <taxon>Streptomycetaceae</taxon>
        <taxon>Streptomyces</taxon>
    </lineage>
</organism>
<keyword evidence="2" id="KW-0472">Membrane</keyword>
<feature type="compositionally biased region" description="Basic residues" evidence="1">
    <location>
        <begin position="141"/>
        <end position="150"/>
    </location>
</feature>
<proteinExistence type="predicted"/>
<evidence type="ECO:0000313" key="3">
    <source>
        <dbReference type="EMBL" id="MEU6820415.1"/>
    </source>
</evidence>
<evidence type="ECO:0000256" key="2">
    <source>
        <dbReference type="SAM" id="Phobius"/>
    </source>
</evidence>
<sequence>MVRNVLGSILALAGATAAVRSPFRAWYDGRLGRHFRIGELFSGAGITDAKAELFGSLFLPFAFAALLTLIGVALRSRLLVAVAGVLVLGFTVLWMVRQGQAEGSLAVAGDGSGLGQGLLSSFGGGVALLLGAAVMRGRARGRARGRRLGRRAPAERDPAPADPPTWQGEPSEPTDPPAWQNRPTDPSEPPTWQNRPTDPPPAWQRPPER</sequence>
<keyword evidence="4" id="KW-1185">Reference proteome</keyword>
<feature type="transmembrane region" description="Helical" evidence="2">
    <location>
        <begin position="78"/>
        <end position="97"/>
    </location>
</feature>
<comment type="caution">
    <text evidence="3">The sequence shown here is derived from an EMBL/GenBank/DDBJ whole genome shotgun (WGS) entry which is preliminary data.</text>
</comment>